<dbReference type="Gene3D" id="3.90.1010.10">
    <property type="match status" value="1"/>
</dbReference>
<dbReference type="InterPro" id="IPR003808">
    <property type="entry name" value="Fe-S_metab-assoc_dom"/>
</dbReference>
<name>A0A8D4LML4_9PAST</name>
<dbReference type="RefSeq" id="WP_261920265.1">
    <property type="nucleotide sequence ID" value="NZ_CP022011.1"/>
</dbReference>
<reference evidence="3" key="1">
    <citation type="submission" date="2017-06" db="EMBL/GenBank/DDBJ databases">
        <title>Genome sequencing of pathogenic and non-pathogenic strains within Bisgaard taxon 40.</title>
        <authorList>
            <person name="Ladner J.T."/>
            <person name="Lovett S.P."/>
            <person name="Koroleva G."/>
            <person name="Lorch J.M."/>
        </authorList>
    </citation>
    <scope>NUCLEOTIDE SEQUENCE</scope>
    <source>
        <strain evidence="3">27576-1-I1</strain>
    </source>
</reference>
<sequence>MATLSLEQITLLFPQQVSWEERYRQLILLGKQLEKPKDLTDIPLIPGCESALWFQILPQSDGSLQFKAYSEARILKGLLVILLAVIEGKTAEQLKSLDFNALLTQLGLDQRLSNTRLNGFKTIEQQLRNL</sequence>
<accession>A0A8D4LML4</accession>
<dbReference type="EMBL" id="CP022011">
    <property type="protein sequence ID" value="QDJ15220.1"/>
    <property type="molecule type" value="Genomic_DNA"/>
</dbReference>
<dbReference type="Proteomes" id="UP000955338">
    <property type="component" value="Chromosome"/>
</dbReference>
<comment type="similarity">
    <text evidence="1">Belongs to the SufE family.</text>
</comment>
<dbReference type="Pfam" id="PF02657">
    <property type="entry name" value="SufE"/>
    <property type="match status" value="1"/>
</dbReference>
<evidence type="ECO:0000313" key="3">
    <source>
        <dbReference type="EMBL" id="QDJ15220.1"/>
    </source>
</evidence>
<evidence type="ECO:0000313" key="4">
    <source>
        <dbReference type="Proteomes" id="UP000955338"/>
    </source>
</evidence>
<protein>
    <recommendedName>
        <fullName evidence="2">Fe-S metabolism associated domain-containing protein</fullName>
    </recommendedName>
</protein>
<dbReference type="PANTHER" id="PTHR43597:SF5">
    <property type="entry name" value="SUFE-LIKE PROTEIN 2, CHLOROPLASTIC"/>
    <property type="match status" value="1"/>
</dbReference>
<dbReference type="AlphaFoldDB" id="A0A8D4LML4"/>
<organism evidence="3 4">
    <name type="scientific">Mergibacter septicus</name>
    <dbReference type="NCBI Taxonomy" id="221402"/>
    <lineage>
        <taxon>Bacteria</taxon>
        <taxon>Pseudomonadati</taxon>
        <taxon>Pseudomonadota</taxon>
        <taxon>Gammaproteobacteria</taxon>
        <taxon>Pasteurellales</taxon>
        <taxon>Pasteurellaceae</taxon>
        <taxon>Mergibacter</taxon>
    </lineage>
</organism>
<evidence type="ECO:0000259" key="2">
    <source>
        <dbReference type="Pfam" id="PF02657"/>
    </source>
</evidence>
<evidence type="ECO:0000256" key="1">
    <source>
        <dbReference type="ARBA" id="ARBA00010282"/>
    </source>
</evidence>
<gene>
    <name evidence="3" type="ORF">CEP48_07185</name>
</gene>
<dbReference type="PANTHER" id="PTHR43597">
    <property type="entry name" value="SULFUR ACCEPTOR PROTEIN CSDE"/>
    <property type="match status" value="1"/>
</dbReference>
<dbReference type="SUPFAM" id="SSF82649">
    <property type="entry name" value="SufE/NifU"/>
    <property type="match status" value="1"/>
</dbReference>
<proteinExistence type="inferred from homology"/>
<feature type="domain" description="Fe-S metabolism associated" evidence="2">
    <location>
        <begin position="16"/>
        <end position="129"/>
    </location>
</feature>
<keyword evidence="4" id="KW-1185">Reference proteome</keyword>